<protein>
    <submittedName>
        <fullName evidence="7">GerA spore germination protein</fullName>
    </submittedName>
</protein>
<dbReference type="KEGG" id="bco:Bcell_4212"/>
<dbReference type="GO" id="GO:0009847">
    <property type="term" value="P:spore germination"/>
    <property type="evidence" value="ECO:0007669"/>
    <property type="project" value="UniProtKB-UniRule"/>
</dbReference>
<dbReference type="Pfam" id="PF03323">
    <property type="entry name" value="GerA"/>
    <property type="match status" value="1"/>
</dbReference>
<evidence type="ECO:0000313" key="7">
    <source>
        <dbReference type="EMBL" id="ADU32439.1"/>
    </source>
</evidence>
<dbReference type="Proteomes" id="UP000001401">
    <property type="component" value="Chromosome"/>
</dbReference>
<evidence type="ECO:0000256" key="4">
    <source>
        <dbReference type="PIRNR" id="PIRNR005690"/>
    </source>
</evidence>
<sequence length="501" mass="56993">MTKISNILNVRINWFQSKFQKSEDVVYYTFSLPNEKHGAFIYIQGLVDLNLLQNNLIDPLLDDKNFKTNTGFLQPFEDVSSKLPIAGYSTTLDLTEANLELMDGNILLLFDEEDVINVFSLSNFKTRSITESQNENVVRGPRESFVEDIDTNITMIRRKIKSEKLSFVHYRFGRLTKTKTSVLYIDGVCEQKLIDEIDERISRIDIDGIFDTSYIEAYLEDQPYSLFPQFEFTEKPDVAAAALLDGRAAVLVDGAPNCIIAPVTFFMLMQTSEDFYNRPFISTWTRWIRFMSFIIALVLPSFYIAVTTFHSEMIPNNLLLSIASAREVVPFPGLLEALILELTFEVLREASIRIPKILGQTVSILGALVIGTAAVQAGIVSAPLVIIVSLTGITSYVIPQHNLIVPIRLLRFPLLLMAGFFGLYGIMISLILIMIHLSSLRSFGTPYLTPVAPYHLSDWKDMFIRVPLWMMNKRPHLATSHNSTRSRRIIRPQLPKEEERD</sequence>
<dbReference type="GO" id="GO:0005886">
    <property type="term" value="C:plasma membrane"/>
    <property type="evidence" value="ECO:0007669"/>
    <property type="project" value="UniProtKB-SubCell"/>
</dbReference>
<feature type="transmembrane region" description="Helical" evidence="6">
    <location>
        <begin position="410"/>
        <end position="435"/>
    </location>
</feature>
<comment type="similarity">
    <text evidence="2 4">Belongs to the GerABKA family.</text>
</comment>
<dbReference type="PANTHER" id="PTHR22550:SF5">
    <property type="entry name" value="LEUCINE ZIPPER PROTEIN 4"/>
    <property type="match status" value="1"/>
</dbReference>
<feature type="transmembrane region" description="Helical" evidence="6">
    <location>
        <begin position="287"/>
        <end position="309"/>
    </location>
</feature>
<evidence type="ECO:0000256" key="1">
    <source>
        <dbReference type="ARBA" id="ARBA00004141"/>
    </source>
</evidence>
<dbReference type="AlphaFoldDB" id="E6TYZ6"/>
<keyword evidence="6" id="KW-1133">Transmembrane helix</keyword>
<dbReference type="OrthoDB" id="9772630at2"/>
<feature type="transmembrane region" description="Helical" evidence="6">
    <location>
        <begin position="368"/>
        <end position="398"/>
    </location>
</feature>
<dbReference type="RefSeq" id="WP_013490765.1">
    <property type="nucleotide sequence ID" value="NC_014829.1"/>
</dbReference>
<feature type="region of interest" description="Disordered" evidence="5">
    <location>
        <begin position="480"/>
        <end position="501"/>
    </location>
</feature>
<proteinExistence type="inferred from homology"/>
<dbReference type="STRING" id="649639.Bcell_4212"/>
<organism evidence="7 8">
    <name type="scientific">Evansella cellulosilytica (strain ATCC 21833 / DSM 2522 / FERM P-1141 / JCM 9156 / N-4)</name>
    <name type="common">Bacillus cellulosilyticus</name>
    <dbReference type="NCBI Taxonomy" id="649639"/>
    <lineage>
        <taxon>Bacteria</taxon>
        <taxon>Bacillati</taxon>
        <taxon>Bacillota</taxon>
        <taxon>Bacilli</taxon>
        <taxon>Bacillales</taxon>
        <taxon>Bacillaceae</taxon>
        <taxon>Evansella</taxon>
    </lineage>
</organism>
<evidence type="ECO:0000256" key="2">
    <source>
        <dbReference type="ARBA" id="ARBA00005278"/>
    </source>
</evidence>
<dbReference type="InterPro" id="IPR050768">
    <property type="entry name" value="UPF0353/GerABKA_families"/>
</dbReference>
<dbReference type="eggNOG" id="COG0697">
    <property type="taxonomic scope" value="Bacteria"/>
</dbReference>
<keyword evidence="6" id="KW-0812">Transmembrane</keyword>
<evidence type="ECO:0000256" key="6">
    <source>
        <dbReference type="SAM" id="Phobius"/>
    </source>
</evidence>
<dbReference type="PANTHER" id="PTHR22550">
    <property type="entry name" value="SPORE GERMINATION PROTEIN"/>
    <property type="match status" value="1"/>
</dbReference>
<dbReference type="PIRSF" id="PIRSF005690">
    <property type="entry name" value="GerBA"/>
    <property type="match status" value="1"/>
</dbReference>
<dbReference type="InterPro" id="IPR004995">
    <property type="entry name" value="Spore_Ger"/>
</dbReference>
<comment type="subcellular location">
    <subcellularLocation>
        <location evidence="4">Cell membrane</location>
    </subcellularLocation>
    <subcellularLocation>
        <location evidence="1">Membrane</location>
        <topology evidence="1">Multi-pass membrane protein</topology>
    </subcellularLocation>
</comment>
<gene>
    <name evidence="7" type="ordered locus">Bcell_4212</name>
</gene>
<dbReference type="EMBL" id="CP002394">
    <property type="protein sequence ID" value="ADU32439.1"/>
    <property type="molecule type" value="Genomic_DNA"/>
</dbReference>
<evidence type="ECO:0000313" key="8">
    <source>
        <dbReference type="Proteomes" id="UP000001401"/>
    </source>
</evidence>
<dbReference type="HOGENOM" id="CLU_021639_4_1_9"/>
<evidence type="ECO:0000256" key="3">
    <source>
        <dbReference type="ARBA" id="ARBA00023136"/>
    </source>
</evidence>
<accession>E6TYZ6</accession>
<reference evidence="7 8" key="1">
    <citation type="submission" date="2010-12" db="EMBL/GenBank/DDBJ databases">
        <title>Complete sequence of Bacillus cellulosilyticus DSM 2522.</title>
        <authorList>
            <consortium name="US DOE Joint Genome Institute"/>
            <person name="Lucas S."/>
            <person name="Copeland A."/>
            <person name="Lapidus A."/>
            <person name="Cheng J.-F."/>
            <person name="Bruce D."/>
            <person name="Goodwin L."/>
            <person name="Pitluck S."/>
            <person name="Chertkov O."/>
            <person name="Detter J.C."/>
            <person name="Han C."/>
            <person name="Tapia R."/>
            <person name="Land M."/>
            <person name="Hauser L."/>
            <person name="Jeffries C."/>
            <person name="Kyrpides N."/>
            <person name="Ivanova N."/>
            <person name="Mikhailova N."/>
            <person name="Brumm P."/>
            <person name="Mead D."/>
            <person name="Woyke T."/>
        </authorList>
    </citation>
    <scope>NUCLEOTIDE SEQUENCE [LARGE SCALE GENOMIC DNA]</scope>
    <source>
        <strain evidence="8">ATCC 21833 / DSM 2522 / FERM P-1141 / JCM 9156 / N-4</strain>
    </source>
</reference>
<keyword evidence="8" id="KW-1185">Reference proteome</keyword>
<evidence type="ECO:0000256" key="5">
    <source>
        <dbReference type="SAM" id="MobiDB-lite"/>
    </source>
</evidence>
<name>E6TYZ6_EVAC2</name>
<keyword evidence="3 4" id="KW-0472">Membrane</keyword>